<sequence length="215" mass="22989">MTAPQDNPGLHLPLPLVLASSSRYRAQMLAEAGIASSIDPPQVDERSFDELFDSMLPAEFAMLLASKKAESVAGRHSAALVLAGDQVGVLVVDGVAMQLHKQPVVDAAVDQLMAMSGSTHELVNALVVMNTSTGQVEQGIDVQRVSMRPFSRLEAQAYVEEFKPFDCAGSYRLEDQNLMAAGSEFVIDVQGEDPSGVLGLPIPLLRRMLAAITQA</sequence>
<dbReference type="PANTHER" id="PTHR43213">
    <property type="entry name" value="BIFUNCTIONAL DTTP/UTP PYROPHOSPHATASE/METHYLTRANSFERASE PROTEIN-RELATED"/>
    <property type="match status" value="1"/>
</dbReference>
<protein>
    <submittedName>
        <fullName evidence="3">Unannotated protein</fullName>
    </submittedName>
</protein>
<dbReference type="SUPFAM" id="SSF52972">
    <property type="entry name" value="ITPase-like"/>
    <property type="match status" value="1"/>
</dbReference>
<dbReference type="InterPro" id="IPR029001">
    <property type="entry name" value="ITPase-like_fam"/>
</dbReference>
<evidence type="ECO:0000256" key="2">
    <source>
        <dbReference type="ARBA" id="ARBA00022801"/>
    </source>
</evidence>
<comment type="cofactor">
    <cofactor evidence="1">
        <name>a divalent metal cation</name>
        <dbReference type="ChEBI" id="CHEBI:60240"/>
    </cofactor>
</comment>
<accession>A0A6J6PI70</accession>
<dbReference type="PIRSF" id="PIRSF006305">
    <property type="entry name" value="Maf"/>
    <property type="match status" value="1"/>
</dbReference>
<reference evidence="3" key="1">
    <citation type="submission" date="2020-05" db="EMBL/GenBank/DDBJ databases">
        <authorList>
            <person name="Chiriac C."/>
            <person name="Salcher M."/>
            <person name="Ghai R."/>
            <person name="Kavagutti S V."/>
        </authorList>
    </citation>
    <scope>NUCLEOTIDE SEQUENCE</scope>
</reference>
<dbReference type="EMBL" id="CAEZXS010000082">
    <property type="protein sequence ID" value="CAB4698369.1"/>
    <property type="molecule type" value="Genomic_DNA"/>
</dbReference>
<dbReference type="InterPro" id="IPR003697">
    <property type="entry name" value="Maf-like"/>
</dbReference>
<dbReference type="AlphaFoldDB" id="A0A6J6PI70"/>
<keyword evidence="2" id="KW-0378">Hydrolase</keyword>
<dbReference type="HAMAP" id="MF_00528">
    <property type="entry name" value="Maf"/>
    <property type="match status" value="1"/>
</dbReference>
<organism evidence="3">
    <name type="scientific">freshwater metagenome</name>
    <dbReference type="NCBI Taxonomy" id="449393"/>
    <lineage>
        <taxon>unclassified sequences</taxon>
        <taxon>metagenomes</taxon>
        <taxon>ecological metagenomes</taxon>
    </lineage>
</organism>
<dbReference type="Gene3D" id="3.90.950.10">
    <property type="match status" value="1"/>
</dbReference>
<dbReference type="PANTHER" id="PTHR43213:SF5">
    <property type="entry name" value="BIFUNCTIONAL DTTP_UTP PYROPHOSPHATASE_METHYLTRANSFERASE PROTEIN-RELATED"/>
    <property type="match status" value="1"/>
</dbReference>
<name>A0A6J6PI70_9ZZZZ</name>
<evidence type="ECO:0000256" key="1">
    <source>
        <dbReference type="ARBA" id="ARBA00001968"/>
    </source>
</evidence>
<dbReference type="GO" id="GO:0047429">
    <property type="term" value="F:nucleoside triphosphate diphosphatase activity"/>
    <property type="evidence" value="ECO:0007669"/>
    <property type="project" value="InterPro"/>
</dbReference>
<gene>
    <name evidence="3" type="ORF">UFOPK2582_00814</name>
</gene>
<evidence type="ECO:0000313" key="3">
    <source>
        <dbReference type="EMBL" id="CAB4698369.1"/>
    </source>
</evidence>
<proteinExistence type="inferred from homology"/>
<dbReference type="Pfam" id="PF02545">
    <property type="entry name" value="Maf"/>
    <property type="match status" value="1"/>
</dbReference>